<dbReference type="InterPro" id="IPR036249">
    <property type="entry name" value="Thioredoxin-like_sf"/>
</dbReference>
<gene>
    <name evidence="1" type="ORF">ENK37_01100</name>
</gene>
<dbReference type="EMBL" id="DRPZ01000029">
    <property type="protein sequence ID" value="HGY08642.1"/>
    <property type="molecule type" value="Genomic_DNA"/>
</dbReference>
<comment type="caution">
    <text evidence="1">The sequence shown here is derived from an EMBL/GenBank/DDBJ whole genome shotgun (WGS) entry which is preliminary data.</text>
</comment>
<dbReference type="Proteomes" id="UP000885759">
    <property type="component" value="Unassembled WGS sequence"/>
</dbReference>
<reference evidence="1" key="1">
    <citation type="journal article" date="2020" name="mSystems">
        <title>Genome- and Community-Level Interaction Insights into Carbon Utilization and Element Cycling Functions of Hydrothermarchaeota in Hydrothermal Sediment.</title>
        <authorList>
            <person name="Zhou Z."/>
            <person name="Liu Y."/>
            <person name="Xu W."/>
            <person name="Pan J."/>
            <person name="Luo Z.H."/>
            <person name="Li M."/>
        </authorList>
    </citation>
    <scope>NUCLEOTIDE SEQUENCE [LARGE SCALE GENOMIC DNA]</scope>
    <source>
        <strain evidence="1">HyVt-570</strain>
    </source>
</reference>
<evidence type="ECO:0008006" key="2">
    <source>
        <dbReference type="Google" id="ProtNLM"/>
    </source>
</evidence>
<evidence type="ECO:0000313" key="1">
    <source>
        <dbReference type="EMBL" id="HGY08642.1"/>
    </source>
</evidence>
<dbReference type="SUPFAM" id="SSF52833">
    <property type="entry name" value="Thioredoxin-like"/>
    <property type="match status" value="1"/>
</dbReference>
<accession>A0A7C4VJ93</accession>
<organism evidence="1">
    <name type="scientific">Oceanithermus profundus</name>
    <dbReference type="NCBI Taxonomy" id="187137"/>
    <lineage>
        <taxon>Bacteria</taxon>
        <taxon>Thermotogati</taxon>
        <taxon>Deinococcota</taxon>
        <taxon>Deinococci</taxon>
        <taxon>Thermales</taxon>
        <taxon>Thermaceae</taxon>
        <taxon>Oceanithermus</taxon>
    </lineage>
</organism>
<protein>
    <recommendedName>
        <fullName evidence="2">Redoxin domain-containing protein</fullName>
    </recommendedName>
</protein>
<dbReference type="AlphaFoldDB" id="A0A7C4VJ93"/>
<proteinExistence type="predicted"/>
<name>A0A7C4VJ93_9DEIN</name>
<sequence length="243" mass="27022">MKRWIAAAFAATGLALAQVVPWGLGVERGKAVLVFTSNCADAAAAPQVKARVVLVLPEGRRCQVGGAEVFQDSGGLWRATFYVGREPRVVVLKEGHQIVATTKPLTPELANAVNQVLEDDQRYAPRFALKIRPGYRLAGDLAGYTGLVVFWKEGCPWCEKERDDLARLCRELPVLLVSNTPGKPELPECTRRGDWQLYHDWGIPMAPSHVWVEEGVVKWIDIGHRPKAYEAITGLWERGSERR</sequence>